<sequence length="208" mass="22453">MKRLRWGPLFFLFLSPPRIHLWPPPSPSAPHPESPIRTQGRRQPAIPPSVLVRRSPLRAPPFAAAVYARPPVATPSAVVRRRPRALVHRWPLRVPALPGKIRRSELEAAELEAAGEERGRREIPPPGRSSSSSRAATSSTGEAPPPEGRGRGRDGQPPTRTELRRQGAGSGAGGGPRRRGSGRARCRRGRGGPGSRRWRAGAGEGARG</sequence>
<evidence type="ECO:0000313" key="3">
    <source>
        <dbReference type="EMBL" id="KAG2661776.1"/>
    </source>
</evidence>
<name>A0A8T0XU73_PANVG</name>
<evidence type="ECO:0000256" key="2">
    <source>
        <dbReference type="SAM" id="SignalP"/>
    </source>
</evidence>
<organism evidence="3 4">
    <name type="scientific">Panicum virgatum</name>
    <name type="common">Blackwell switchgrass</name>
    <dbReference type="NCBI Taxonomy" id="38727"/>
    <lineage>
        <taxon>Eukaryota</taxon>
        <taxon>Viridiplantae</taxon>
        <taxon>Streptophyta</taxon>
        <taxon>Embryophyta</taxon>
        <taxon>Tracheophyta</taxon>
        <taxon>Spermatophyta</taxon>
        <taxon>Magnoliopsida</taxon>
        <taxon>Liliopsida</taxon>
        <taxon>Poales</taxon>
        <taxon>Poaceae</taxon>
        <taxon>PACMAD clade</taxon>
        <taxon>Panicoideae</taxon>
        <taxon>Panicodae</taxon>
        <taxon>Paniceae</taxon>
        <taxon>Panicinae</taxon>
        <taxon>Panicum</taxon>
        <taxon>Panicum sect. Hiantes</taxon>
    </lineage>
</organism>
<feature type="compositionally biased region" description="Basic residues" evidence="1">
    <location>
        <begin position="176"/>
        <end position="190"/>
    </location>
</feature>
<protein>
    <submittedName>
        <fullName evidence="3">Uncharacterized protein</fullName>
    </submittedName>
</protein>
<feature type="chain" id="PRO_5035940654" evidence="2">
    <location>
        <begin position="22"/>
        <end position="208"/>
    </location>
</feature>
<proteinExistence type="predicted"/>
<feature type="compositionally biased region" description="Pro residues" evidence="1">
    <location>
        <begin position="23"/>
        <end position="33"/>
    </location>
</feature>
<feature type="region of interest" description="Disordered" evidence="1">
    <location>
        <begin position="111"/>
        <end position="208"/>
    </location>
</feature>
<dbReference type="Proteomes" id="UP000823388">
    <property type="component" value="Chromosome 1K"/>
</dbReference>
<keyword evidence="4" id="KW-1185">Reference proteome</keyword>
<evidence type="ECO:0000313" key="4">
    <source>
        <dbReference type="Proteomes" id="UP000823388"/>
    </source>
</evidence>
<feature type="compositionally biased region" description="Low complexity" evidence="1">
    <location>
        <begin position="128"/>
        <end position="142"/>
    </location>
</feature>
<feature type="signal peptide" evidence="2">
    <location>
        <begin position="1"/>
        <end position="21"/>
    </location>
</feature>
<gene>
    <name evidence="3" type="ORF">PVAP13_1KG110891</name>
</gene>
<dbReference type="EMBL" id="CM029037">
    <property type="protein sequence ID" value="KAG2661776.1"/>
    <property type="molecule type" value="Genomic_DNA"/>
</dbReference>
<accession>A0A8T0XU73</accession>
<evidence type="ECO:0000256" key="1">
    <source>
        <dbReference type="SAM" id="MobiDB-lite"/>
    </source>
</evidence>
<dbReference type="AlphaFoldDB" id="A0A8T0XU73"/>
<keyword evidence="2" id="KW-0732">Signal</keyword>
<feature type="region of interest" description="Disordered" evidence="1">
    <location>
        <begin position="23"/>
        <end position="52"/>
    </location>
</feature>
<reference evidence="3" key="1">
    <citation type="submission" date="2020-05" db="EMBL/GenBank/DDBJ databases">
        <title>WGS assembly of Panicum virgatum.</title>
        <authorList>
            <person name="Lovell J.T."/>
            <person name="Jenkins J."/>
            <person name="Shu S."/>
            <person name="Juenger T.E."/>
            <person name="Schmutz J."/>
        </authorList>
    </citation>
    <scope>NUCLEOTIDE SEQUENCE</scope>
    <source>
        <strain evidence="3">AP13</strain>
    </source>
</reference>
<comment type="caution">
    <text evidence="3">The sequence shown here is derived from an EMBL/GenBank/DDBJ whole genome shotgun (WGS) entry which is preliminary data.</text>
</comment>